<dbReference type="CDD" id="cd07503">
    <property type="entry name" value="HAD_HisB-N"/>
    <property type="match status" value="1"/>
</dbReference>
<keyword evidence="7 14" id="KW-0963">Cytoplasm</keyword>
<evidence type="ECO:0000256" key="17">
    <source>
        <dbReference type="PIRSR" id="PIRSR004682-4"/>
    </source>
</evidence>
<feature type="binding site" evidence="17">
    <location>
        <position position="89"/>
    </location>
    <ligand>
        <name>Zn(2+)</name>
        <dbReference type="ChEBI" id="CHEBI:29105"/>
    </ligand>
</feature>
<feature type="site" description="Contributes to substrate recognition" evidence="16">
    <location>
        <position position="100"/>
    </location>
</feature>
<dbReference type="EMBL" id="PZKC01000005">
    <property type="protein sequence ID" value="PTD96603.1"/>
    <property type="molecule type" value="Genomic_DNA"/>
</dbReference>
<comment type="cofactor">
    <cofactor evidence="2 17">
        <name>Mg(2+)</name>
        <dbReference type="ChEBI" id="CHEBI:18420"/>
    </cofactor>
</comment>
<keyword evidence="19" id="KW-1185">Reference proteome</keyword>
<evidence type="ECO:0000256" key="10">
    <source>
        <dbReference type="ARBA" id="ARBA00022833"/>
    </source>
</evidence>
<evidence type="ECO:0000256" key="9">
    <source>
        <dbReference type="ARBA" id="ARBA00022801"/>
    </source>
</evidence>
<keyword evidence="10 17" id="KW-0862">Zinc</keyword>
<evidence type="ECO:0000256" key="6">
    <source>
        <dbReference type="ARBA" id="ARBA00011245"/>
    </source>
</evidence>
<evidence type="ECO:0000256" key="13">
    <source>
        <dbReference type="ARBA" id="ARBA00061616"/>
    </source>
</evidence>
<feature type="active site" description="Proton donor" evidence="15">
    <location>
        <position position="9"/>
    </location>
</feature>
<dbReference type="GO" id="GO:0005975">
    <property type="term" value="P:carbohydrate metabolic process"/>
    <property type="evidence" value="ECO:0007669"/>
    <property type="project" value="InterPro"/>
</dbReference>
<feature type="binding site" evidence="17">
    <location>
        <position position="99"/>
    </location>
    <ligand>
        <name>Zn(2+)</name>
        <dbReference type="ChEBI" id="CHEBI:29105"/>
    </ligand>
</feature>
<dbReference type="NCBIfam" id="NF006506">
    <property type="entry name" value="PRK08942.1"/>
    <property type="match status" value="1"/>
</dbReference>
<dbReference type="NCBIfam" id="TIGR01662">
    <property type="entry name" value="HAD-SF-IIIA"/>
    <property type="match status" value="1"/>
</dbReference>
<dbReference type="GO" id="GO:0034200">
    <property type="term" value="F:D-glycero-beta-D-manno-heptose 1,7-bisphosphate 7-phosphatase activity"/>
    <property type="evidence" value="ECO:0007669"/>
    <property type="project" value="UniProtKB-EC"/>
</dbReference>
<dbReference type="InterPro" id="IPR036412">
    <property type="entry name" value="HAD-like_sf"/>
</dbReference>
<evidence type="ECO:0000256" key="16">
    <source>
        <dbReference type="PIRSR" id="PIRSR004682-3"/>
    </source>
</evidence>
<dbReference type="RefSeq" id="WP_107493004.1">
    <property type="nucleotide sequence ID" value="NZ_PZKC01000005.1"/>
</dbReference>
<evidence type="ECO:0000256" key="7">
    <source>
        <dbReference type="ARBA" id="ARBA00022490"/>
    </source>
</evidence>
<evidence type="ECO:0000256" key="1">
    <source>
        <dbReference type="ARBA" id="ARBA00001226"/>
    </source>
</evidence>
<evidence type="ECO:0000313" key="19">
    <source>
        <dbReference type="Proteomes" id="UP000241193"/>
    </source>
</evidence>
<keyword evidence="11 17" id="KW-0460">Magnesium</keyword>
<dbReference type="NCBIfam" id="TIGR01656">
    <property type="entry name" value="Histidinol-ppas"/>
    <property type="match status" value="1"/>
</dbReference>
<dbReference type="InterPro" id="IPR023214">
    <property type="entry name" value="HAD_sf"/>
</dbReference>
<comment type="caution">
    <text evidence="18">The sequence shown here is derived from an EMBL/GenBank/DDBJ whole genome shotgun (WGS) entry which is preliminary data.</text>
</comment>
<dbReference type="PANTHER" id="PTHR42891:SF1">
    <property type="entry name" value="D-GLYCERO-BETA-D-MANNO-HEPTOSE-1,7-BISPHOSPHATE 7-PHOSPHATASE"/>
    <property type="match status" value="1"/>
</dbReference>
<evidence type="ECO:0000256" key="8">
    <source>
        <dbReference type="ARBA" id="ARBA00022723"/>
    </source>
</evidence>
<feature type="site" description="Stabilizes the phosphoryl group" evidence="16">
    <location>
        <position position="101"/>
    </location>
</feature>
<evidence type="ECO:0000256" key="11">
    <source>
        <dbReference type="ARBA" id="ARBA00022842"/>
    </source>
</evidence>
<evidence type="ECO:0000313" key="18">
    <source>
        <dbReference type="EMBL" id="PTD96603.1"/>
    </source>
</evidence>
<dbReference type="FunFam" id="3.40.50.1000:FF:000168">
    <property type="entry name" value="D,D-heptose 1,7-bisphosphate phosphatase"/>
    <property type="match status" value="1"/>
</dbReference>
<keyword evidence="12 14" id="KW-0119">Carbohydrate metabolism</keyword>
<keyword evidence="8 17" id="KW-0479">Metal-binding</keyword>
<keyword evidence="9 14" id="KW-0378">Hydrolase</keyword>
<dbReference type="PANTHER" id="PTHR42891">
    <property type="entry name" value="D-GLYCERO-BETA-D-MANNO-HEPTOSE-1,7-BISPHOSPHATE 7-PHOSPHATASE"/>
    <property type="match status" value="1"/>
</dbReference>
<protein>
    <recommendedName>
        <fullName evidence="14">D,D-heptose 1,7-bisphosphate phosphatase</fullName>
        <ecNumber evidence="14">3.1.3.-</ecNumber>
    </recommendedName>
</protein>
<comment type="subcellular location">
    <subcellularLocation>
        <location evidence="4 14">Cytoplasm</location>
    </subcellularLocation>
</comment>
<sequence>MKLIILDRDGVINYDSDQFIKSPEEWKPIPGSLEAIARLNQWGWRVVVASNQSGVGRGLFGMDTLNAIHEKMVKSLAQVGGRLDAIFFCPHAADSTCDCRKPRPGMLVQISERFNIPLAGVPVVGDSLRDLQAGVAVGCKPYLVLTGKGQKTHEDPELPAGTLIYPDLATVVADLIA</sequence>
<dbReference type="InterPro" id="IPR004446">
    <property type="entry name" value="Heptose_bisP_phosphatase"/>
</dbReference>
<dbReference type="PIRSF" id="PIRSF004682">
    <property type="entry name" value="GmhB"/>
    <property type="match status" value="1"/>
</dbReference>
<comment type="similarity">
    <text evidence="13 14">Belongs to the gmhB family.</text>
</comment>
<comment type="catalytic activity">
    <reaction evidence="1">
        <text>D-glycero-beta-D-manno-heptose 1,7-bisphosphate + H2O = D-glycero-beta-D-manno-heptose 1-phosphate + phosphate</text>
        <dbReference type="Rhea" id="RHEA:28518"/>
        <dbReference type="ChEBI" id="CHEBI:15377"/>
        <dbReference type="ChEBI" id="CHEBI:43474"/>
        <dbReference type="ChEBI" id="CHEBI:60208"/>
        <dbReference type="ChEBI" id="CHEBI:61593"/>
        <dbReference type="EC" id="3.1.3.82"/>
    </reaction>
</comment>
<organism evidence="18 19">
    <name type="scientific">Pseudothauera lacus</name>
    <dbReference type="NCBI Taxonomy" id="2136175"/>
    <lineage>
        <taxon>Bacteria</taxon>
        <taxon>Pseudomonadati</taxon>
        <taxon>Pseudomonadota</taxon>
        <taxon>Betaproteobacteria</taxon>
        <taxon>Rhodocyclales</taxon>
        <taxon>Zoogloeaceae</taxon>
        <taxon>Pseudothauera</taxon>
    </lineage>
</organism>
<proteinExistence type="inferred from homology"/>
<evidence type="ECO:0000256" key="15">
    <source>
        <dbReference type="PIRSR" id="PIRSR004682-1"/>
    </source>
</evidence>
<evidence type="ECO:0000256" key="2">
    <source>
        <dbReference type="ARBA" id="ARBA00001946"/>
    </source>
</evidence>
<comment type="pathway">
    <text evidence="5">Nucleotide-sugar biosynthesis; ADP-L-glycero-beta-D-manno-heptose biosynthesis; ADP-L-glycero-beta-D-manno-heptose from D-glycero-beta-D-manno-heptose 7-phosphate: step 2/4.</text>
</comment>
<evidence type="ECO:0000256" key="14">
    <source>
        <dbReference type="PIRNR" id="PIRNR004682"/>
    </source>
</evidence>
<dbReference type="EC" id="3.1.3.-" evidence="14"/>
<name>A0A2T4IFQ2_9RHOO</name>
<dbReference type="InterPro" id="IPR006543">
    <property type="entry name" value="Histidinol-phos"/>
</dbReference>
<dbReference type="GO" id="GO:0005737">
    <property type="term" value="C:cytoplasm"/>
    <property type="evidence" value="ECO:0007669"/>
    <property type="project" value="UniProtKB-SubCell"/>
</dbReference>
<gene>
    <name evidence="18" type="ORF">C8261_07235</name>
</gene>
<comment type="cofactor">
    <cofactor evidence="3 17">
        <name>Zn(2+)</name>
        <dbReference type="ChEBI" id="CHEBI:29105"/>
    </cofactor>
</comment>
<dbReference type="Pfam" id="PF13242">
    <property type="entry name" value="Hydrolase_like"/>
    <property type="match status" value="1"/>
</dbReference>
<feature type="binding site" evidence="17">
    <location>
        <position position="9"/>
    </location>
    <ligand>
        <name>Mg(2+)</name>
        <dbReference type="ChEBI" id="CHEBI:18420"/>
    </ligand>
</feature>
<reference evidence="18 19" key="1">
    <citation type="submission" date="2018-03" db="EMBL/GenBank/DDBJ databases">
        <authorList>
            <person name="Keele B.F."/>
        </authorList>
    </citation>
    <scope>NUCLEOTIDE SEQUENCE [LARGE SCALE GENOMIC DNA]</scope>
    <source>
        <strain evidence="18 19">D20</strain>
    </source>
</reference>
<dbReference type="AlphaFoldDB" id="A0A2T4IFQ2"/>
<feature type="binding site" evidence="17">
    <location>
        <position position="7"/>
    </location>
    <ligand>
        <name>Mg(2+)</name>
        <dbReference type="ChEBI" id="CHEBI:18420"/>
    </ligand>
</feature>
<dbReference type="Gene3D" id="3.40.50.1000">
    <property type="entry name" value="HAD superfamily/HAD-like"/>
    <property type="match status" value="1"/>
</dbReference>
<reference evidence="18 19" key="2">
    <citation type="submission" date="2018-04" db="EMBL/GenBank/DDBJ databases">
        <title>Thauera lacus sp. nov., isolated from an saline lake in Inner Mongolia, China.</title>
        <authorList>
            <person name="Liang Q.-Y."/>
        </authorList>
    </citation>
    <scope>NUCLEOTIDE SEQUENCE [LARGE SCALE GENOMIC DNA]</scope>
    <source>
        <strain evidence="18 19">D20</strain>
    </source>
</reference>
<dbReference type="GO" id="GO:0046872">
    <property type="term" value="F:metal ion binding"/>
    <property type="evidence" value="ECO:0007669"/>
    <property type="project" value="UniProtKB-KW"/>
</dbReference>
<comment type="subunit">
    <text evidence="6">Monomer.</text>
</comment>
<accession>A0A2T4IFQ2</accession>
<evidence type="ECO:0000256" key="5">
    <source>
        <dbReference type="ARBA" id="ARBA00004708"/>
    </source>
</evidence>
<evidence type="ECO:0000256" key="4">
    <source>
        <dbReference type="ARBA" id="ARBA00004496"/>
    </source>
</evidence>
<feature type="active site" description="Nucleophile" evidence="15">
    <location>
        <position position="7"/>
    </location>
</feature>
<dbReference type="OrthoDB" id="9781367at2"/>
<dbReference type="Proteomes" id="UP000241193">
    <property type="component" value="Unassembled WGS sequence"/>
</dbReference>
<feature type="binding site" evidence="17">
    <location>
        <position position="91"/>
    </location>
    <ligand>
        <name>Zn(2+)</name>
        <dbReference type="ChEBI" id="CHEBI:29105"/>
    </ligand>
</feature>
<feature type="binding site" evidence="17">
    <location>
        <position position="97"/>
    </location>
    <ligand>
        <name>Zn(2+)</name>
        <dbReference type="ChEBI" id="CHEBI:29105"/>
    </ligand>
</feature>
<dbReference type="InterPro" id="IPR006549">
    <property type="entry name" value="HAD-SF_hydro_IIIA"/>
</dbReference>
<evidence type="ECO:0000256" key="12">
    <source>
        <dbReference type="ARBA" id="ARBA00023277"/>
    </source>
</evidence>
<feature type="binding site" evidence="17">
    <location>
        <position position="126"/>
    </location>
    <ligand>
        <name>Mg(2+)</name>
        <dbReference type="ChEBI" id="CHEBI:18420"/>
    </ligand>
</feature>
<feature type="site" description="Stabilizes the phosphoryl group" evidence="16">
    <location>
        <position position="50"/>
    </location>
</feature>
<dbReference type="SUPFAM" id="SSF56784">
    <property type="entry name" value="HAD-like"/>
    <property type="match status" value="1"/>
</dbReference>
<evidence type="ECO:0000256" key="3">
    <source>
        <dbReference type="ARBA" id="ARBA00001947"/>
    </source>
</evidence>